<dbReference type="RefSeq" id="WP_247413935.1">
    <property type="nucleotide sequence ID" value="NZ_JALLGW010000001.1"/>
</dbReference>
<comment type="caution">
    <text evidence="2">The sequence shown here is derived from an EMBL/GenBank/DDBJ whole genome shotgun (WGS) entry which is preliminary data.</text>
</comment>
<dbReference type="AlphaFoldDB" id="A0ABD5RK57"/>
<dbReference type="InterPro" id="IPR055943">
    <property type="entry name" value="DUF7521"/>
</dbReference>
<feature type="transmembrane region" description="Helical" evidence="1">
    <location>
        <begin position="39"/>
        <end position="62"/>
    </location>
</feature>
<gene>
    <name evidence="2" type="ORF">ACFPYI_06705</name>
</gene>
<evidence type="ECO:0008006" key="4">
    <source>
        <dbReference type="Google" id="ProtNLM"/>
    </source>
</evidence>
<keyword evidence="1" id="KW-0812">Transmembrane</keyword>
<protein>
    <recommendedName>
        <fullName evidence="4">YapH protein</fullName>
    </recommendedName>
</protein>
<evidence type="ECO:0000256" key="1">
    <source>
        <dbReference type="SAM" id="Phobius"/>
    </source>
</evidence>
<name>A0ABD5RK57_9EURY</name>
<proteinExistence type="predicted"/>
<dbReference type="EMBL" id="JBHSQH010000001">
    <property type="protein sequence ID" value="MFC5971021.1"/>
    <property type="molecule type" value="Genomic_DNA"/>
</dbReference>
<feature type="transmembrane region" description="Helical" evidence="1">
    <location>
        <begin position="68"/>
        <end position="89"/>
    </location>
</feature>
<keyword evidence="1" id="KW-0472">Membrane</keyword>
<accession>A0ABD5RK57</accession>
<evidence type="ECO:0000313" key="2">
    <source>
        <dbReference type="EMBL" id="MFC5971021.1"/>
    </source>
</evidence>
<dbReference type="Pfam" id="PF24365">
    <property type="entry name" value="DUF7521"/>
    <property type="match status" value="1"/>
</dbReference>
<organism evidence="2 3">
    <name type="scientific">Halomarina salina</name>
    <dbReference type="NCBI Taxonomy" id="1872699"/>
    <lineage>
        <taxon>Archaea</taxon>
        <taxon>Methanobacteriati</taxon>
        <taxon>Methanobacteriota</taxon>
        <taxon>Stenosarchaea group</taxon>
        <taxon>Halobacteria</taxon>
        <taxon>Halobacteriales</taxon>
        <taxon>Natronomonadaceae</taxon>
        <taxon>Halomarina</taxon>
    </lineage>
</organism>
<keyword evidence="3" id="KW-1185">Reference proteome</keyword>
<evidence type="ECO:0000313" key="3">
    <source>
        <dbReference type="Proteomes" id="UP001596099"/>
    </source>
</evidence>
<feature type="transmembrane region" description="Helical" evidence="1">
    <location>
        <begin position="6"/>
        <end position="27"/>
    </location>
</feature>
<sequence length="91" mass="9362">MTLVPTLVVAFKTVTLALGGVITYLTLKAYRRTGSRSLGALALGFAMVTLGALLAGAAHQAVGLDTESVLLIESVLTAAGFGVITYSLYTE</sequence>
<reference evidence="2 3" key="1">
    <citation type="journal article" date="2019" name="Int. J. Syst. Evol. Microbiol.">
        <title>The Global Catalogue of Microorganisms (GCM) 10K type strain sequencing project: providing services to taxonomists for standard genome sequencing and annotation.</title>
        <authorList>
            <consortium name="The Broad Institute Genomics Platform"/>
            <consortium name="The Broad Institute Genome Sequencing Center for Infectious Disease"/>
            <person name="Wu L."/>
            <person name="Ma J."/>
        </authorList>
    </citation>
    <scope>NUCLEOTIDE SEQUENCE [LARGE SCALE GENOMIC DNA]</scope>
    <source>
        <strain evidence="2 3">CGMCC 1.12543</strain>
    </source>
</reference>
<dbReference type="Proteomes" id="UP001596099">
    <property type="component" value="Unassembled WGS sequence"/>
</dbReference>
<keyword evidence="1" id="KW-1133">Transmembrane helix</keyword>